<comment type="function">
    <text evidence="3">Flagellin is the subunit protein which polymerizes to form the filaments of bacterial flagella.</text>
</comment>
<dbReference type="PANTHER" id="PTHR42792:SF1">
    <property type="entry name" value="FLAGELLAR HOOK-ASSOCIATED PROTEIN 3"/>
    <property type="match status" value="1"/>
</dbReference>
<accession>A0A519BFY8</accession>
<dbReference type="InterPro" id="IPR046358">
    <property type="entry name" value="Flagellin_C"/>
</dbReference>
<evidence type="ECO:0000313" key="6">
    <source>
        <dbReference type="EMBL" id="RZD16183.1"/>
    </source>
</evidence>
<reference evidence="6 7" key="1">
    <citation type="journal article" date="2019" name="ISME J.">
        <title>Insights into ecological role of a new deltaproteobacterial order Candidatus Acidulodesulfobacterales by metagenomics and metatranscriptomics.</title>
        <authorList>
            <person name="Tan S."/>
            <person name="Liu J."/>
            <person name="Fang Y."/>
            <person name="Hedlund B.P."/>
            <person name="Lian Z.H."/>
            <person name="Huang L.Y."/>
            <person name="Li J.T."/>
            <person name="Huang L.N."/>
            <person name="Li W.J."/>
            <person name="Jiang H.C."/>
            <person name="Dong H.L."/>
            <person name="Shu W.S."/>
        </authorList>
    </citation>
    <scope>NUCLEOTIDE SEQUENCE [LARGE SCALE GENOMIC DNA]</scope>
    <source>
        <strain evidence="6">AP2</strain>
    </source>
</reference>
<dbReference type="InterPro" id="IPR001029">
    <property type="entry name" value="Flagellin_N"/>
</dbReference>
<dbReference type="Pfam" id="PF00700">
    <property type="entry name" value="Flagellin_C"/>
    <property type="match status" value="1"/>
</dbReference>
<dbReference type="Gene3D" id="1.20.1330.10">
    <property type="entry name" value="f41 fragment of flagellin, N-terminal domain"/>
    <property type="match status" value="1"/>
</dbReference>
<dbReference type="InterPro" id="IPR001492">
    <property type="entry name" value="Flagellin"/>
</dbReference>
<keyword evidence="2 3" id="KW-0975">Bacterial flagellum</keyword>
<evidence type="ECO:0000259" key="5">
    <source>
        <dbReference type="Pfam" id="PF00700"/>
    </source>
</evidence>
<evidence type="ECO:0000256" key="2">
    <source>
        <dbReference type="ARBA" id="ARBA00023143"/>
    </source>
</evidence>
<evidence type="ECO:0000256" key="3">
    <source>
        <dbReference type="RuleBase" id="RU362073"/>
    </source>
</evidence>
<evidence type="ECO:0000259" key="4">
    <source>
        <dbReference type="Pfam" id="PF00669"/>
    </source>
</evidence>
<protein>
    <recommendedName>
        <fullName evidence="3">Flagellin</fullName>
    </recommendedName>
</protein>
<dbReference type="GO" id="GO:0005576">
    <property type="term" value="C:extracellular region"/>
    <property type="evidence" value="ECO:0007669"/>
    <property type="project" value="UniProtKB-SubCell"/>
</dbReference>
<dbReference type="Proteomes" id="UP000316562">
    <property type="component" value="Unassembled WGS sequence"/>
</dbReference>
<comment type="subcellular location">
    <subcellularLocation>
        <location evidence="3">Secreted</location>
    </subcellularLocation>
    <subcellularLocation>
        <location evidence="3">Bacterial flagellum</location>
    </subcellularLocation>
</comment>
<dbReference type="SUPFAM" id="SSF64518">
    <property type="entry name" value="Phase 1 flagellin"/>
    <property type="match status" value="1"/>
</dbReference>
<dbReference type="EMBL" id="SGBC01000003">
    <property type="protein sequence ID" value="RZD16183.1"/>
    <property type="molecule type" value="Genomic_DNA"/>
</dbReference>
<dbReference type="PANTHER" id="PTHR42792">
    <property type="entry name" value="FLAGELLIN"/>
    <property type="match status" value="1"/>
</dbReference>
<evidence type="ECO:0000313" key="7">
    <source>
        <dbReference type="Proteomes" id="UP000316562"/>
    </source>
</evidence>
<organism evidence="6 7">
    <name type="scientific">Acididesulfobacter guangdongensis</name>
    <dbReference type="NCBI Taxonomy" id="2597225"/>
    <lineage>
        <taxon>Bacteria</taxon>
        <taxon>Deltaproteobacteria</taxon>
        <taxon>Candidatus Acidulodesulfobacterales</taxon>
        <taxon>Candidatus Acididesulfobacter</taxon>
    </lineage>
</organism>
<gene>
    <name evidence="6" type="ORF">EVJ46_08325</name>
</gene>
<comment type="similarity">
    <text evidence="1 3">Belongs to the bacterial flagellin family.</text>
</comment>
<name>A0A519BFY8_ACIG2</name>
<feature type="domain" description="Flagellin C-terminal" evidence="5">
    <location>
        <begin position="252"/>
        <end position="330"/>
    </location>
</feature>
<evidence type="ECO:0000256" key="1">
    <source>
        <dbReference type="ARBA" id="ARBA00005709"/>
    </source>
</evidence>
<sequence>MIQITSNMIYNNINNQLDNESVSIYNLEDQISTGLQINQPQDNPAGQVNVLSYQNSLSNLTQYTSNVSQASEISALASSTASNAISVVNTAKTLALQMANGTNSTANNQAAANQVGQLINEIQQIAGTNYNGENIFTGEDTSIPSAYTSSTAYYTPPSSTSGAPVHIPYKVYTYAGNNVQQKYQITQDETLAPSVTADEMFGSDNPPASNSSSTSTIPIALLSVLSLFQSELKSNTYAANSSLIINGLSKGLSRLTAAQATIGTKQERLTEQTTSYQTVNANIQQLLGDTQDVNIAQATTNLTQAQTTYQATLAMSSEITQLTPMLLKYLG</sequence>
<keyword evidence="3" id="KW-0964">Secreted</keyword>
<dbReference type="GO" id="GO:0005198">
    <property type="term" value="F:structural molecule activity"/>
    <property type="evidence" value="ECO:0007669"/>
    <property type="project" value="UniProtKB-UniRule"/>
</dbReference>
<dbReference type="AlphaFoldDB" id="A0A519BFY8"/>
<comment type="caution">
    <text evidence="6">The sequence shown here is derived from an EMBL/GenBank/DDBJ whole genome shotgun (WGS) entry which is preliminary data.</text>
</comment>
<dbReference type="GO" id="GO:0009288">
    <property type="term" value="C:bacterial-type flagellum"/>
    <property type="evidence" value="ECO:0007669"/>
    <property type="project" value="UniProtKB-SubCell"/>
</dbReference>
<proteinExistence type="inferred from homology"/>
<feature type="domain" description="Flagellin N-terminal" evidence="4">
    <location>
        <begin position="4"/>
        <end position="140"/>
    </location>
</feature>
<dbReference type="Pfam" id="PF00669">
    <property type="entry name" value="Flagellin_N"/>
    <property type="match status" value="1"/>
</dbReference>